<sequence length="134" mass="14684">MADPSSFIITSPKTAMSSSKPEEKSGDAAKDLKSEAPGAGRQYSEIHEGVSPSLRAEMAVRRDAAVVQPVEERLERTAAELEACLVKANRLAAVVNMEKVGQAETKEAQDAAMDRMIAFAHRYNKFKRELGQYK</sequence>
<accession>A0ACC3S6P1</accession>
<name>A0ACC3S6P1_9PEZI</name>
<dbReference type="Proteomes" id="UP001320706">
    <property type="component" value="Unassembled WGS sequence"/>
</dbReference>
<evidence type="ECO:0000313" key="2">
    <source>
        <dbReference type="Proteomes" id="UP001320706"/>
    </source>
</evidence>
<reference evidence="1" key="1">
    <citation type="submission" date="2024-02" db="EMBL/GenBank/DDBJ databases">
        <title>Metagenome Assembled Genome of Zalaria obscura JY119.</title>
        <authorList>
            <person name="Vighnesh L."/>
            <person name="Jagadeeshwari U."/>
            <person name="Venkata Ramana C."/>
            <person name="Sasikala C."/>
        </authorList>
    </citation>
    <scope>NUCLEOTIDE SEQUENCE</scope>
    <source>
        <strain evidence="1">JY119</strain>
    </source>
</reference>
<protein>
    <submittedName>
        <fullName evidence="1">Uncharacterized protein</fullName>
    </submittedName>
</protein>
<proteinExistence type="predicted"/>
<comment type="caution">
    <text evidence="1">The sequence shown here is derived from an EMBL/GenBank/DDBJ whole genome shotgun (WGS) entry which is preliminary data.</text>
</comment>
<dbReference type="EMBL" id="JAMKPW020000040">
    <property type="protein sequence ID" value="KAK8198652.1"/>
    <property type="molecule type" value="Genomic_DNA"/>
</dbReference>
<gene>
    <name evidence="1" type="ORF">M8818_006519</name>
</gene>
<evidence type="ECO:0000313" key="1">
    <source>
        <dbReference type="EMBL" id="KAK8198652.1"/>
    </source>
</evidence>
<organism evidence="1 2">
    <name type="scientific">Zalaria obscura</name>
    <dbReference type="NCBI Taxonomy" id="2024903"/>
    <lineage>
        <taxon>Eukaryota</taxon>
        <taxon>Fungi</taxon>
        <taxon>Dikarya</taxon>
        <taxon>Ascomycota</taxon>
        <taxon>Pezizomycotina</taxon>
        <taxon>Dothideomycetes</taxon>
        <taxon>Dothideomycetidae</taxon>
        <taxon>Dothideales</taxon>
        <taxon>Zalariaceae</taxon>
        <taxon>Zalaria</taxon>
    </lineage>
</organism>
<keyword evidence="2" id="KW-1185">Reference proteome</keyword>